<comment type="caution">
    <text evidence="10">The sequence shown here is derived from an EMBL/GenBank/DDBJ whole genome shotgun (WGS) entry which is preliminary data.</text>
</comment>
<reference evidence="10" key="1">
    <citation type="thesis" date="2020" institute="ProQuest LLC" country="789 East Eisenhower Parkway, Ann Arbor, MI, USA">
        <title>Comparative Genomics and Chromosome Evolution.</title>
        <authorList>
            <person name="Mudd A.B."/>
        </authorList>
    </citation>
    <scope>NUCLEOTIDE SEQUENCE</scope>
    <source>
        <strain evidence="10">HN-11 Male</strain>
        <tissue evidence="10">Kidney and liver</tissue>
    </source>
</reference>
<dbReference type="InterPro" id="IPR047401">
    <property type="entry name" value="FH_FOXN1"/>
</dbReference>
<dbReference type="PROSITE" id="PS50039">
    <property type="entry name" value="FORK_HEAD_3"/>
    <property type="match status" value="1"/>
</dbReference>
<dbReference type="GO" id="GO:0000981">
    <property type="term" value="F:DNA-binding transcription factor activity, RNA polymerase II-specific"/>
    <property type="evidence" value="ECO:0007669"/>
    <property type="project" value="TreeGrafter"/>
</dbReference>
<feature type="compositionally biased region" description="Low complexity" evidence="8">
    <location>
        <begin position="100"/>
        <end position="111"/>
    </location>
</feature>
<feature type="region of interest" description="Disordered" evidence="8">
    <location>
        <begin position="1"/>
        <end position="60"/>
    </location>
</feature>
<dbReference type="SUPFAM" id="SSF46785">
    <property type="entry name" value="Winged helix' DNA-binding domain"/>
    <property type="match status" value="1"/>
</dbReference>
<evidence type="ECO:0000256" key="6">
    <source>
        <dbReference type="ARBA" id="ARBA00023242"/>
    </source>
</evidence>
<dbReference type="AlphaFoldDB" id="A0A8J6FEL0"/>
<keyword evidence="2" id="KW-0217">Developmental protein</keyword>
<dbReference type="FunFam" id="1.10.10.10:FF:000122">
    <property type="entry name" value="Forkhead box protein N1"/>
    <property type="match status" value="1"/>
</dbReference>
<evidence type="ECO:0000256" key="5">
    <source>
        <dbReference type="ARBA" id="ARBA00023163"/>
    </source>
</evidence>
<dbReference type="PANTHER" id="PTHR46721:SF1">
    <property type="entry name" value="FORKHEAD BOX PROTEIN N1"/>
    <property type="match status" value="1"/>
</dbReference>
<evidence type="ECO:0000313" key="10">
    <source>
        <dbReference type="EMBL" id="KAG9485941.1"/>
    </source>
</evidence>
<accession>A0A8J6FEL0</accession>
<keyword evidence="4 7" id="KW-0238">DNA-binding</keyword>
<evidence type="ECO:0000256" key="4">
    <source>
        <dbReference type="ARBA" id="ARBA00023125"/>
    </source>
</evidence>
<dbReference type="Proteomes" id="UP000770717">
    <property type="component" value="Unassembled WGS sequence"/>
</dbReference>
<dbReference type="SMART" id="SM00339">
    <property type="entry name" value="FH"/>
    <property type="match status" value="1"/>
</dbReference>
<dbReference type="InterPro" id="IPR049624">
    <property type="entry name" value="FOXN1_4"/>
</dbReference>
<dbReference type="InterPro" id="IPR030456">
    <property type="entry name" value="TF_fork_head_CS_2"/>
</dbReference>
<evidence type="ECO:0000256" key="7">
    <source>
        <dbReference type="PROSITE-ProRule" id="PRU00089"/>
    </source>
</evidence>
<dbReference type="Pfam" id="PF00250">
    <property type="entry name" value="Forkhead"/>
    <property type="match status" value="1"/>
</dbReference>
<evidence type="ECO:0000256" key="3">
    <source>
        <dbReference type="ARBA" id="ARBA00023015"/>
    </source>
</evidence>
<dbReference type="EMBL" id="WNTK01000004">
    <property type="protein sequence ID" value="KAG9485941.1"/>
    <property type="molecule type" value="Genomic_DNA"/>
</dbReference>
<dbReference type="PRINTS" id="PR00053">
    <property type="entry name" value="FORKHEAD"/>
</dbReference>
<keyword evidence="11" id="KW-1185">Reference proteome</keyword>
<protein>
    <recommendedName>
        <fullName evidence="9">Fork-head domain-containing protein</fullName>
    </recommendedName>
</protein>
<organism evidence="10 11">
    <name type="scientific">Eleutherodactylus coqui</name>
    <name type="common">Puerto Rican coqui</name>
    <dbReference type="NCBI Taxonomy" id="57060"/>
    <lineage>
        <taxon>Eukaryota</taxon>
        <taxon>Metazoa</taxon>
        <taxon>Chordata</taxon>
        <taxon>Craniata</taxon>
        <taxon>Vertebrata</taxon>
        <taxon>Euteleostomi</taxon>
        <taxon>Amphibia</taxon>
        <taxon>Batrachia</taxon>
        <taxon>Anura</taxon>
        <taxon>Neobatrachia</taxon>
        <taxon>Hyloidea</taxon>
        <taxon>Eleutherodactylidae</taxon>
        <taxon>Eleutherodactylinae</taxon>
        <taxon>Eleutherodactylus</taxon>
        <taxon>Eleutherodactylus</taxon>
    </lineage>
</organism>
<dbReference type="PANTHER" id="PTHR46721">
    <property type="entry name" value="FORKHEAD BOX PROTEIN N1"/>
    <property type="match status" value="1"/>
</dbReference>
<dbReference type="InterPro" id="IPR036390">
    <property type="entry name" value="WH_DNA-bd_sf"/>
</dbReference>
<proteinExistence type="predicted"/>
<dbReference type="GO" id="GO:0000976">
    <property type="term" value="F:transcription cis-regulatory region binding"/>
    <property type="evidence" value="ECO:0007669"/>
    <property type="project" value="TreeGrafter"/>
</dbReference>
<evidence type="ECO:0000259" key="9">
    <source>
        <dbReference type="PROSITE" id="PS50039"/>
    </source>
</evidence>
<feature type="domain" description="Fork-head" evidence="9">
    <location>
        <begin position="310"/>
        <end position="406"/>
    </location>
</feature>
<dbReference type="CDD" id="cd20056">
    <property type="entry name" value="FH_FOXN1"/>
    <property type="match status" value="1"/>
</dbReference>
<feature type="compositionally biased region" description="Polar residues" evidence="8">
    <location>
        <begin position="32"/>
        <end position="55"/>
    </location>
</feature>
<dbReference type="Gene3D" id="1.10.10.10">
    <property type="entry name" value="Winged helix-like DNA-binding domain superfamily/Winged helix DNA-binding domain"/>
    <property type="match status" value="1"/>
</dbReference>
<evidence type="ECO:0000256" key="2">
    <source>
        <dbReference type="ARBA" id="ARBA00022473"/>
    </source>
</evidence>
<evidence type="ECO:0000256" key="1">
    <source>
        <dbReference type="ARBA" id="ARBA00004123"/>
    </source>
</evidence>
<comment type="subcellular location">
    <subcellularLocation>
        <location evidence="1 7">Nucleus</location>
    </subcellularLocation>
</comment>
<dbReference type="InterPro" id="IPR001766">
    <property type="entry name" value="Fork_head_dom"/>
</dbReference>
<feature type="region of interest" description="Disordered" evidence="8">
    <location>
        <begin position="75"/>
        <end position="130"/>
    </location>
</feature>
<keyword evidence="3" id="KW-0805">Transcription regulation</keyword>
<keyword evidence="5" id="KW-0804">Transcription</keyword>
<dbReference type="OrthoDB" id="10070006at2759"/>
<dbReference type="GO" id="GO:0005634">
    <property type="term" value="C:nucleus"/>
    <property type="evidence" value="ECO:0007669"/>
    <property type="project" value="UniProtKB-SubCell"/>
</dbReference>
<sequence>MGEDPWCIVGEDPGGHLTKVSKKSRERGDSGFISNQNLMMQDQPSMTFTSGSLDSEGSPIHQTDEAIQDQTGSLTSCLSLDNYGGNTHDSNSQTERKSSDSSMSPDHSLSPQDQIAMRFSGKVSPRGEYRRYSCDDHTETSFGKFIKEKTQFHPYKRQFGDVFPDSLHSMSLGEKPFKSMDGIDNFENVCGPTCPEDNESFATHIPDIAGETSWCNSIQYTSRRDEGSQMMLGSEVKLKTQSLLMRQQEKEQRMYWSQSPTQQIYCAPQTFPQYSTGGSYPVTYISTSHYPYQRIAPQAGLESQQPLYPKPIYSYSILIFMALKNSKTGSLPVSEIYNFMTEHFPYFKTAPDGWKNSVRHNLSLNKCFEKVENKSGSSSRKGCLWALNPAKIDKMQEELQKWKRKDPLTVRKSMAKPEDLDKLIGERTEKLRSSLLVCNPSSIMNTSSAMHMSIQNEQNISPAMPASLQPIHNVSESLHGKKPPPSYTSLPHGYPQISPAMIQQPHAIPRNHFSPPQNQSELATQPINPQDSPIPAHTPPLHNIKMLMEHSPTRTMQDQLIESELSNDIDALNPSLTDFELQGNLWEELKDDSLALDPINLISSSPHYFMQNGNCSDNGISSPSSNSPMALGDIHLTTVYSSYLEMDTVVPSYINGSGSKHVAIV</sequence>
<evidence type="ECO:0000256" key="8">
    <source>
        <dbReference type="SAM" id="MobiDB-lite"/>
    </source>
</evidence>
<feature type="DNA-binding region" description="Fork-head" evidence="7">
    <location>
        <begin position="310"/>
        <end position="406"/>
    </location>
</feature>
<dbReference type="PROSITE" id="PS00658">
    <property type="entry name" value="FORK_HEAD_2"/>
    <property type="match status" value="1"/>
</dbReference>
<keyword evidence="6 7" id="KW-0539">Nucleus</keyword>
<dbReference type="InterPro" id="IPR036388">
    <property type="entry name" value="WH-like_DNA-bd_sf"/>
</dbReference>
<name>A0A8J6FEL0_ELECQ</name>
<feature type="compositionally biased region" description="Polar residues" evidence="8">
    <location>
        <begin position="75"/>
        <end position="93"/>
    </location>
</feature>
<gene>
    <name evidence="10" type="ORF">GDO78_008827</name>
</gene>
<evidence type="ECO:0000313" key="11">
    <source>
        <dbReference type="Proteomes" id="UP000770717"/>
    </source>
</evidence>